<feature type="chain" id="PRO_5012803976" description="Lysozyme inhibitor LprI-like N-terminal domain-containing protein" evidence="1">
    <location>
        <begin position="25"/>
        <end position="218"/>
    </location>
</feature>
<dbReference type="OrthoDB" id="122332at2"/>
<feature type="signal peptide" evidence="1">
    <location>
        <begin position="1"/>
        <end position="24"/>
    </location>
</feature>
<comment type="caution">
    <text evidence="3">The sequence shown here is derived from an EMBL/GenBank/DDBJ whole genome shotgun (WGS) entry which is preliminary data.</text>
</comment>
<dbReference type="AlphaFoldDB" id="A0A211ZR81"/>
<dbReference type="PANTHER" id="PTHR37549">
    <property type="entry name" value="LIPOPROTEIN LPRI"/>
    <property type="match status" value="1"/>
</dbReference>
<reference evidence="4" key="1">
    <citation type="submission" date="2017-05" db="EMBL/GenBank/DDBJ databases">
        <authorList>
            <person name="Macchi M."/>
            <person name="Festa S."/>
            <person name="Coppotelli B.M."/>
            <person name="Morelli I.S."/>
        </authorList>
    </citation>
    <scope>NUCLEOTIDE SEQUENCE [LARGE SCALE GENOMIC DNA]</scope>
    <source>
        <strain evidence="4">I</strain>
    </source>
</reference>
<keyword evidence="4" id="KW-1185">Reference proteome</keyword>
<keyword evidence="1" id="KW-0732">Signal</keyword>
<dbReference type="Proteomes" id="UP000196655">
    <property type="component" value="Unassembled WGS sequence"/>
</dbReference>
<dbReference type="Gene3D" id="1.20.1270.180">
    <property type="match status" value="1"/>
</dbReference>
<dbReference type="Pfam" id="PF07007">
    <property type="entry name" value="LprI"/>
    <property type="match status" value="1"/>
</dbReference>
<feature type="domain" description="Lysozyme inhibitor LprI-like N-terminal" evidence="2">
    <location>
        <begin position="33"/>
        <end position="85"/>
    </location>
</feature>
<sequence>MRAALHSALLLSGLALLAAAPAAAQTAPSFDCNQAGTAVEKAICADPSLSWLDHTMGRLYAALRSGGGARLRDGQRAWLAARNKCPAEGLRNCLSGQYMTRFAALASGYDKGRVTGVYGYADGNGWMTVVPFPDGTLAARIDTVGAAPTYPVCRIELDGATPAKAGARWTDPESPMGDDQHCSIDLSFAGQGATLTDHGCEPAYCGLHGRFAGRYQGN</sequence>
<evidence type="ECO:0000313" key="4">
    <source>
        <dbReference type="Proteomes" id="UP000196655"/>
    </source>
</evidence>
<dbReference type="RefSeq" id="WP_088150606.1">
    <property type="nucleotide sequence ID" value="NZ_NHON01000011.1"/>
</dbReference>
<dbReference type="EMBL" id="NHON01000011">
    <property type="protein sequence ID" value="OWJ67750.1"/>
    <property type="molecule type" value="Genomic_DNA"/>
</dbReference>
<dbReference type="InterPro" id="IPR009739">
    <property type="entry name" value="LprI-like_N"/>
</dbReference>
<dbReference type="InterPro" id="IPR052755">
    <property type="entry name" value="Lysozyme_Inhibitor_LprI"/>
</dbReference>
<dbReference type="PANTHER" id="PTHR37549:SF1">
    <property type="entry name" value="LIPOPROTEIN LPRI"/>
    <property type="match status" value="1"/>
</dbReference>
<evidence type="ECO:0000313" key="3">
    <source>
        <dbReference type="EMBL" id="OWJ67750.1"/>
    </source>
</evidence>
<gene>
    <name evidence="3" type="ORF">BWR60_08710</name>
</gene>
<evidence type="ECO:0000259" key="2">
    <source>
        <dbReference type="Pfam" id="PF07007"/>
    </source>
</evidence>
<proteinExistence type="predicted"/>
<dbReference type="GO" id="GO:0005576">
    <property type="term" value="C:extracellular region"/>
    <property type="evidence" value="ECO:0007669"/>
    <property type="project" value="TreeGrafter"/>
</dbReference>
<protein>
    <recommendedName>
        <fullName evidence="2">Lysozyme inhibitor LprI-like N-terminal domain-containing protein</fullName>
    </recommendedName>
</protein>
<name>A0A211ZR81_9PROT</name>
<accession>A0A211ZR81</accession>
<organism evidence="3 4">
    <name type="scientific">Inquilinus limosus</name>
    <dbReference type="NCBI Taxonomy" id="171674"/>
    <lineage>
        <taxon>Bacteria</taxon>
        <taxon>Pseudomonadati</taxon>
        <taxon>Pseudomonadota</taxon>
        <taxon>Alphaproteobacteria</taxon>
        <taxon>Rhodospirillales</taxon>
        <taxon>Rhodospirillaceae</taxon>
        <taxon>Inquilinus</taxon>
    </lineage>
</organism>
<evidence type="ECO:0000256" key="1">
    <source>
        <dbReference type="SAM" id="SignalP"/>
    </source>
</evidence>